<keyword evidence="4" id="KW-1185">Reference proteome</keyword>
<name>A0A1G1SUH1_9BACT</name>
<comment type="caution">
    <text evidence="3">The sequence shown here is derived from an EMBL/GenBank/DDBJ whole genome shotgun (WGS) entry which is preliminary data.</text>
</comment>
<feature type="domain" description="DUF6799" evidence="2">
    <location>
        <begin position="11"/>
        <end position="71"/>
    </location>
</feature>
<dbReference type="EMBL" id="MDZC01000101">
    <property type="protein sequence ID" value="OGX82274.1"/>
    <property type="molecule type" value="Genomic_DNA"/>
</dbReference>
<feature type="region of interest" description="Disordered" evidence="1">
    <location>
        <begin position="85"/>
        <end position="105"/>
    </location>
</feature>
<reference evidence="3 4" key="1">
    <citation type="submission" date="2016-08" db="EMBL/GenBank/DDBJ databases">
        <title>Hymenobacter coccineus sp. nov., Hymenobacter lapidarius sp. nov. and Hymenobacter glacialis sp. nov., isolated from Antarctic soil.</title>
        <authorList>
            <person name="Sedlacek I."/>
            <person name="Kralova S."/>
            <person name="Kyrova K."/>
            <person name="Maslanova I."/>
            <person name="Stankova E."/>
            <person name="Vrbovska V."/>
            <person name="Nemec M."/>
            <person name="Bartak M."/>
            <person name="Svec P."/>
            <person name="Busse H.-J."/>
            <person name="Pantucek R."/>
        </authorList>
    </citation>
    <scope>NUCLEOTIDE SEQUENCE [LARGE SCALE GENOMIC DNA]</scope>
    <source>
        <strain evidence="3 4">CCM 8648</strain>
    </source>
</reference>
<evidence type="ECO:0000313" key="4">
    <source>
        <dbReference type="Proteomes" id="UP000177791"/>
    </source>
</evidence>
<dbReference type="Pfam" id="PF20606">
    <property type="entry name" value="DUF6799"/>
    <property type="match status" value="1"/>
</dbReference>
<gene>
    <name evidence="3" type="ORF">BEN48_04780</name>
</gene>
<dbReference type="InterPro" id="IPR046478">
    <property type="entry name" value="DUF6799"/>
</dbReference>
<evidence type="ECO:0000256" key="1">
    <source>
        <dbReference type="SAM" id="MobiDB-lite"/>
    </source>
</evidence>
<proteinExistence type="predicted"/>
<dbReference type="Proteomes" id="UP000177791">
    <property type="component" value="Unassembled WGS sequence"/>
</dbReference>
<protein>
    <recommendedName>
        <fullName evidence="2">DUF6799 domain-containing protein</fullName>
    </recommendedName>
</protein>
<accession>A0A1G1SUH1</accession>
<sequence length="121" mass="13214">MPAVAQQPDNDGFHRRNGQMHVLRNGQLRPMTRDSRLPTGTVITKDGFLVAANGTRTELLEGQACDLRGRVVAVRPGANGALTLGAPLPGRGIPRRRDQPGRRSKYSWAVRSMTTEVEADN</sequence>
<dbReference type="AlphaFoldDB" id="A0A1G1SUH1"/>
<evidence type="ECO:0000313" key="3">
    <source>
        <dbReference type="EMBL" id="OGX82274.1"/>
    </source>
</evidence>
<evidence type="ECO:0000259" key="2">
    <source>
        <dbReference type="Pfam" id="PF20606"/>
    </source>
</evidence>
<organism evidence="3 4">
    <name type="scientific">Hymenobacter glacialis</name>
    <dbReference type="NCBI Taxonomy" id="1908236"/>
    <lineage>
        <taxon>Bacteria</taxon>
        <taxon>Pseudomonadati</taxon>
        <taxon>Bacteroidota</taxon>
        <taxon>Cytophagia</taxon>
        <taxon>Cytophagales</taxon>
        <taxon>Hymenobacteraceae</taxon>
        <taxon>Hymenobacter</taxon>
    </lineage>
</organism>